<evidence type="ECO:0000313" key="2">
    <source>
        <dbReference type="EMBL" id="OSX72823.1"/>
    </source>
</evidence>
<sequence length="314" mass="32613">MALQTRHAPLLRQADTTRCLWRRGDSGPLAVQTRHAPFPRQADTTRSLRRRGDSGPLVPTKWLLSDASAAVSVCAVSINIAGRGGHGGKRALFSGAGNEGRKVPRIANAAGAAAPPSVRDEHAEDGVQAGASSTPLAPNASAAAVFPSGVPIHNGAAEGQIPTAFPNVSGGSAIAPMVEFTAPPPPPLFEAPLFPFSSSMTATAGMPPPMSFPGMPGMPVPGYSPYGSQPHMAHPQMMPPGVTPMTPAGMMGPFPTNSFFGTAMAVNAQSGALLPPAGSPTSPLSLQRQSLLFMLAPRLCRHCPPRRPQRRRLR</sequence>
<dbReference type="Proteomes" id="UP000218209">
    <property type="component" value="Unassembled WGS sequence"/>
</dbReference>
<proteinExistence type="predicted"/>
<feature type="region of interest" description="Disordered" evidence="1">
    <location>
        <begin position="37"/>
        <end position="56"/>
    </location>
</feature>
<accession>A0A1X6NWR3</accession>
<dbReference type="EMBL" id="KV919036">
    <property type="protein sequence ID" value="OSX72823.1"/>
    <property type="molecule type" value="Genomic_DNA"/>
</dbReference>
<name>A0A1X6NWR3_PORUM</name>
<gene>
    <name evidence="2" type="ORF">BU14_0402s0002</name>
</gene>
<keyword evidence="3" id="KW-1185">Reference proteome</keyword>
<evidence type="ECO:0000256" key="1">
    <source>
        <dbReference type="SAM" id="MobiDB-lite"/>
    </source>
</evidence>
<evidence type="ECO:0000313" key="3">
    <source>
        <dbReference type="Proteomes" id="UP000218209"/>
    </source>
</evidence>
<organism evidence="2 3">
    <name type="scientific">Porphyra umbilicalis</name>
    <name type="common">Purple laver</name>
    <name type="synonym">Red alga</name>
    <dbReference type="NCBI Taxonomy" id="2786"/>
    <lineage>
        <taxon>Eukaryota</taxon>
        <taxon>Rhodophyta</taxon>
        <taxon>Bangiophyceae</taxon>
        <taxon>Bangiales</taxon>
        <taxon>Bangiaceae</taxon>
        <taxon>Porphyra</taxon>
    </lineage>
</organism>
<protein>
    <submittedName>
        <fullName evidence="2">Uncharacterized protein</fullName>
    </submittedName>
</protein>
<dbReference type="AlphaFoldDB" id="A0A1X6NWR3"/>
<reference evidence="2 3" key="1">
    <citation type="submission" date="2017-03" db="EMBL/GenBank/DDBJ databases">
        <title>WGS assembly of Porphyra umbilicalis.</title>
        <authorList>
            <person name="Brawley S.H."/>
            <person name="Blouin N.A."/>
            <person name="Ficko-Blean E."/>
            <person name="Wheeler G.L."/>
            <person name="Lohr M."/>
            <person name="Goodson H.V."/>
            <person name="Jenkins J.W."/>
            <person name="Blaby-Haas C.E."/>
            <person name="Helliwell K.E."/>
            <person name="Chan C."/>
            <person name="Marriage T."/>
            <person name="Bhattacharya D."/>
            <person name="Klein A.S."/>
            <person name="Badis Y."/>
            <person name="Brodie J."/>
            <person name="Cao Y."/>
            <person name="Collen J."/>
            <person name="Dittami S.M."/>
            <person name="Gachon C.M."/>
            <person name="Green B.R."/>
            <person name="Karpowicz S."/>
            <person name="Kim J.W."/>
            <person name="Kudahl U."/>
            <person name="Lin S."/>
            <person name="Michel G."/>
            <person name="Mittag M."/>
            <person name="Olson B.J."/>
            <person name="Pangilinan J."/>
            <person name="Peng Y."/>
            <person name="Qiu H."/>
            <person name="Shu S."/>
            <person name="Singer J.T."/>
            <person name="Smith A.G."/>
            <person name="Sprecher B.N."/>
            <person name="Wagner V."/>
            <person name="Wang W."/>
            <person name="Wang Z.-Y."/>
            <person name="Yan J."/>
            <person name="Yarish C."/>
            <person name="Zoeuner-Riek S."/>
            <person name="Zhuang Y."/>
            <person name="Zou Y."/>
            <person name="Lindquist E.A."/>
            <person name="Grimwood J."/>
            <person name="Barry K."/>
            <person name="Rokhsar D.S."/>
            <person name="Schmutz J."/>
            <person name="Stiller J.W."/>
            <person name="Grossman A.R."/>
            <person name="Prochnik S.E."/>
        </authorList>
    </citation>
    <scope>NUCLEOTIDE SEQUENCE [LARGE SCALE GENOMIC DNA]</scope>
    <source>
        <strain evidence="2">4086291</strain>
    </source>
</reference>
<feature type="region of interest" description="Disordered" evidence="1">
    <location>
        <begin position="111"/>
        <end position="135"/>
    </location>
</feature>